<dbReference type="InterPro" id="IPR017601">
    <property type="entry name" value="DGQHR-contain_dom"/>
</dbReference>
<dbReference type="Proteomes" id="UP001501303">
    <property type="component" value="Unassembled WGS sequence"/>
</dbReference>
<gene>
    <name evidence="1" type="ORF">GCM10009716_49230</name>
</gene>
<sequence length="401" mass="43722">MEENTEAGGAAAASSRPRIPYGRVAYPAIGFKMGRRQMVTTVMSPVTYVGTVGDRENWDPLQGTGTNRKEDKNHRQAIAKYIEETEDYVLNSVLVYYSPDEAEFVADDPEAPISMGTLYVRPGAKAKVGDGGHRTSAFGDVIEAHSHGDDVLRRLQENGQPVNVVLDDDQARRAQDFTDLQQNAKPLNASIAQSMDRRQAINRMLLEEVLKGERAPVFEGGKRIEFLTDSPGKLSPKLTGFKTLRYATGTLLVGTGPRSARAWDEAVAVEIATTGHDESLQKMVDFWTGFGALPDVATALSVPSGMVKLRETTWLTSANVLYALAAAVREVTHGTTVTITEAMKTAVTIDFTRAGTTFHGTLVEPAKYDDEGNLTAREKALTGRDAWESAAEKLAAKMRQR</sequence>
<protein>
    <recommendedName>
        <fullName evidence="3">DGQHR domain-containing protein</fullName>
    </recommendedName>
</protein>
<evidence type="ECO:0000313" key="2">
    <source>
        <dbReference type="Proteomes" id="UP001501303"/>
    </source>
</evidence>
<proteinExistence type="predicted"/>
<dbReference type="NCBIfam" id="TIGR03187">
    <property type="entry name" value="DGQHR"/>
    <property type="match status" value="1"/>
</dbReference>
<comment type="caution">
    <text evidence="1">The sequence shown here is derived from an EMBL/GenBank/DDBJ whole genome shotgun (WGS) entry which is preliminary data.</text>
</comment>
<dbReference type="InterPro" id="IPR017642">
    <property type="entry name" value="DNA_S_mod_DndB"/>
</dbReference>
<evidence type="ECO:0000313" key="1">
    <source>
        <dbReference type="EMBL" id="GAA1937162.1"/>
    </source>
</evidence>
<accession>A0ABP5B8T9</accession>
<keyword evidence="2" id="KW-1185">Reference proteome</keyword>
<dbReference type="Pfam" id="PF14072">
    <property type="entry name" value="DndB"/>
    <property type="match status" value="1"/>
</dbReference>
<reference evidence="2" key="1">
    <citation type="journal article" date="2019" name="Int. J. Syst. Evol. Microbiol.">
        <title>The Global Catalogue of Microorganisms (GCM) 10K type strain sequencing project: providing services to taxonomists for standard genome sequencing and annotation.</title>
        <authorList>
            <consortium name="The Broad Institute Genomics Platform"/>
            <consortium name="The Broad Institute Genome Sequencing Center for Infectious Disease"/>
            <person name="Wu L."/>
            <person name="Ma J."/>
        </authorList>
    </citation>
    <scope>NUCLEOTIDE SEQUENCE [LARGE SCALE GENOMIC DNA]</scope>
    <source>
        <strain evidence="2">JCM 13581</strain>
    </source>
</reference>
<dbReference type="CDD" id="cd16412">
    <property type="entry name" value="dndB"/>
    <property type="match status" value="1"/>
</dbReference>
<evidence type="ECO:0008006" key="3">
    <source>
        <dbReference type="Google" id="ProtNLM"/>
    </source>
</evidence>
<dbReference type="RefSeq" id="WP_344267084.1">
    <property type="nucleotide sequence ID" value="NZ_BAAAMJ010000127.1"/>
</dbReference>
<name>A0ABP5B8T9_9ACTN</name>
<organism evidence="1 2">
    <name type="scientific">Streptomyces sodiiphilus</name>
    <dbReference type="NCBI Taxonomy" id="226217"/>
    <lineage>
        <taxon>Bacteria</taxon>
        <taxon>Bacillati</taxon>
        <taxon>Actinomycetota</taxon>
        <taxon>Actinomycetes</taxon>
        <taxon>Kitasatosporales</taxon>
        <taxon>Streptomycetaceae</taxon>
        <taxon>Streptomyces</taxon>
    </lineage>
</organism>
<dbReference type="EMBL" id="BAAAMJ010000127">
    <property type="protein sequence ID" value="GAA1937162.1"/>
    <property type="molecule type" value="Genomic_DNA"/>
</dbReference>